<dbReference type="SUPFAM" id="SSF116734">
    <property type="entry name" value="DNA methylase specificity domain"/>
    <property type="match status" value="2"/>
</dbReference>
<accession>A0A246B7M5</accession>
<dbReference type="InterPro" id="IPR044946">
    <property type="entry name" value="Restrct_endonuc_typeI_TRD_sf"/>
</dbReference>
<keyword evidence="2" id="KW-0238">DNA-binding</keyword>
<dbReference type="Proteomes" id="UP000197587">
    <property type="component" value="Unassembled WGS sequence"/>
</dbReference>
<protein>
    <recommendedName>
        <fullName evidence="5">Type I restriction modification DNA specificity domain-containing protein</fullName>
    </recommendedName>
</protein>
<evidence type="ECO:0000313" key="3">
    <source>
        <dbReference type="EMBL" id="OWK97379.1"/>
    </source>
</evidence>
<reference evidence="3 4" key="2">
    <citation type="submission" date="2017-05" db="EMBL/GenBank/DDBJ databases">
        <title>Genome of Chryseobacterium haifense.</title>
        <authorList>
            <person name="Newman J.D."/>
        </authorList>
    </citation>
    <scope>NUCLEOTIDE SEQUENCE [LARGE SCALE GENOMIC DNA]</scope>
    <source>
        <strain evidence="3 4">DSM 19056</strain>
    </source>
</reference>
<gene>
    <name evidence="3" type="ORF">AP75_11665</name>
</gene>
<evidence type="ECO:0000313" key="4">
    <source>
        <dbReference type="Proteomes" id="UP000197587"/>
    </source>
</evidence>
<dbReference type="PANTHER" id="PTHR30408:SF12">
    <property type="entry name" value="TYPE I RESTRICTION ENZYME MJAVIII SPECIFICITY SUBUNIT"/>
    <property type="match status" value="1"/>
</dbReference>
<comment type="caution">
    <text evidence="3">The sequence shown here is derived from an EMBL/GenBank/DDBJ whole genome shotgun (WGS) entry which is preliminary data.</text>
</comment>
<dbReference type="InterPro" id="IPR052021">
    <property type="entry name" value="Type-I_RS_S_subunit"/>
</dbReference>
<organism evidence="3 4">
    <name type="scientific">Kaistella haifensis DSM 19056</name>
    <dbReference type="NCBI Taxonomy" id="1450526"/>
    <lineage>
        <taxon>Bacteria</taxon>
        <taxon>Pseudomonadati</taxon>
        <taxon>Bacteroidota</taxon>
        <taxon>Flavobacteriia</taxon>
        <taxon>Flavobacteriales</taxon>
        <taxon>Weeksellaceae</taxon>
        <taxon>Chryseobacterium group</taxon>
        <taxon>Kaistella</taxon>
    </lineage>
</organism>
<dbReference type="PANTHER" id="PTHR30408">
    <property type="entry name" value="TYPE-1 RESTRICTION ENZYME ECOKI SPECIFICITY PROTEIN"/>
    <property type="match status" value="1"/>
</dbReference>
<evidence type="ECO:0000256" key="1">
    <source>
        <dbReference type="ARBA" id="ARBA00022747"/>
    </source>
</evidence>
<proteinExistence type="predicted"/>
<name>A0A246B7M5_9FLAO</name>
<dbReference type="GO" id="GO:0003677">
    <property type="term" value="F:DNA binding"/>
    <property type="evidence" value="ECO:0007669"/>
    <property type="project" value="UniProtKB-KW"/>
</dbReference>
<keyword evidence="1" id="KW-0680">Restriction system</keyword>
<dbReference type="AlphaFoldDB" id="A0A246B7M5"/>
<evidence type="ECO:0008006" key="5">
    <source>
        <dbReference type="Google" id="ProtNLM"/>
    </source>
</evidence>
<reference evidence="3 4" key="1">
    <citation type="submission" date="2014-01" db="EMBL/GenBank/DDBJ databases">
        <authorList>
            <consortium name="Genome Consortium for Active Teaching"/>
            <person name="Sontag T.C."/>
            <person name="Newman J.D."/>
        </authorList>
    </citation>
    <scope>NUCLEOTIDE SEQUENCE [LARGE SCALE GENOMIC DNA]</scope>
    <source>
        <strain evidence="3 4">DSM 19056</strain>
    </source>
</reference>
<dbReference type="Gene3D" id="3.90.220.20">
    <property type="entry name" value="DNA methylase specificity domains"/>
    <property type="match status" value="2"/>
</dbReference>
<dbReference type="GO" id="GO:0009307">
    <property type="term" value="P:DNA restriction-modification system"/>
    <property type="evidence" value="ECO:0007669"/>
    <property type="project" value="UniProtKB-KW"/>
</dbReference>
<keyword evidence="4" id="KW-1185">Reference proteome</keyword>
<sequence>MLEGLEIKVVNLLSTFTSTFRLESEYYTSISFNLNDYFSGDDIIDFVQYGTSEELNENYNGYPVLRLNEFDSYFIGTPAKYCNRISKEVYESLKLIKEDILICRTNGNPKFVGKSAIVMRNYDFAYASYLFKIRPKKDYITSATLVSYLNSKYGRLEIEKYSMQGNQSNFSPAKFREIRIPKISFSIQEIITNHFEKSFKILNQSKEHYSKAESILLGKLGLYNLTISNKNVNTKPLCDSFLKSGRLDAEYYQPKYDDYLNFIKKNKDGFSDLNTVCTIKDSNYNPKGNIEYKYIELSNIGSMGEVTGAIVDLGHNLPTRARRKIEKGDVIISSIEGSLQSCAIVPEEYDNAICSTGFYVINSQKINSETLLVLFKSELMQNILKQNCSGTILTAINKNEFLNIPVPIIDGTTQEEVRKLVQESFTLKNESERLLQVAKQAVEIAIEQNEDKALEFINKNS</sequence>
<evidence type="ECO:0000256" key="2">
    <source>
        <dbReference type="ARBA" id="ARBA00023125"/>
    </source>
</evidence>
<dbReference type="EMBL" id="JASZ02000030">
    <property type="protein sequence ID" value="OWK97379.1"/>
    <property type="molecule type" value="Genomic_DNA"/>
</dbReference>